<evidence type="ECO:0000313" key="2">
    <source>
        <dbReference type="EMBL" id="OUM84844.1"/>
    </source>
</evidence>
<dbReference type="InterPro" id="IPR020390">
    <property type="entry name" value="Uncharacterised_YqhV"/>
</dbReference>
<proteinExistence type="predicted"/>
<evidence type="ECO:0000313" key="3">
    <source>
        <dbReference type="Proteomes" id="UP000196475"/>
    </source>
</evidence>
<keyword evidence="1" id="KW-1133">Transmembrane helix</keyword>
<dbReference type="AlphaFoldDB" id="A0A1Y3PCE5"/>
<keyword evidence="1" id="KW-0472">Membrane</keyword>
<evidence type="ECO:0000256" key="1">
    <source>
        <dbReference type="SAM" id="Phobius"/>
    </source>
</evidence>
<keyword evidence="1" id="KW-0812">Transmembrane</keyword>
<organism evidence="2 3">
    <name type="scientific">Bacillus thermozeamaize</name>
    <dbReference type="NCBI Taxonomy" id="230954"/>
    <lineage>
        <taxon>Bacteria</taxon>
        <taxon>Bacillati</taxon>
        <taxon>Bacillota</taxon>
        <taxon>Bacilli</taxon>
        <taxon>Bacillales</taxon>
        <taxon>Bacillaceae</taxon>
        <taxon>Bacillus</taxon>
    </lineage>
</organism>
<evidence type="ECO:0008006" key="4">
    <source>
        <dbReference type="Google" id="ProtNLM"/>
    </source>
</evidence>
<reference evidence="3" key="1">
    <citation type="submission" date="2016-06" db="EMBL/GenBank/DDBJ databases">
        <authorList>
            <person name="Nascimento L."/>
            <person name="Pereira R.V."/>
            <person name="Martins L.F."/>
            <person name="Quaggio R.B."/>
            <person name="Silva A.M."/>
            <person name="Setubal J.C."/>
        </authorList>
    </citation>
    <scope>NUCLEOTIDE SEQUENCE [LARGE SCALE GENOMIC DNA]</scope>
</reference>
<dbReference type="Proteomes" id="UP000196475">
    <property type="component" value="Unassembled WGS sequence"/>
</dbReference>
<gene>
    <name evidence="2" type="ORF">BAA01_07675</name>
</gene>
<accession>A0A1Y3PCE5</accession>
<comment type="caution">
    <text evidence="2">The sequence shown here is derived from an EMBL/GenBank/DDBJ whole genome shotgun (WGS) entry which is preliminary data.</text>
</comment>
<feature type="transmembrane region" description="Helical" evidence="1">
    <location>
        <begin position="34"/>
        <end position="54"/>
    </location>
</feature>
<name>A0A1Y3PCE5_9BACI</name>
<sequence length="80" mass="8640">MGLLRLISGTIELCAGLLMWRLNDIEKALFVNSALAMVGPLVLITTTTIGVVGIAEKLSFAKLFWILCGVMCIFVGLKVK</sequence>
<feature type="transmembrane region" description="Helical" evidence="1">
    <location>
        <begin position="60"/>
        <end position="77"/>
    </location>
</feature>
<dbReference type="EMBL" id="LZRT01000120">
    <property type="protein sequence ID" value="OUM84844.1"/>
    <property type="molecule type" value="Genomic_DNA"/>
</dbReference>
<dbReference type="Pfam" id="PF10942">
    <property type="entry name" value="DUF2619"/>
    <property type="match status" value="1"/>
</dbReference>
<protein>
    <recommendedName>
        <fullName evidence="4">DUF2619 domain-containing protein</fullName>
    </recommendedName>
</protein>